<keyword evidence="1" id="KW-0479">Metal-binding</keyword>
<protein>
    <recommendedName>
        <fullName evidence="1">Metal-dependent carboxypeptidase</fullName>
        <ecNumber evidence="1">3.4.17.19</ecNumber>
    </recommendedName>
</protein>
<reference evidence="2 3" key="1">
    <citation type="submission" date="2020-10" db="EMBL/GenBank/DDBJ databases">
        <title>ChiBAC.</title>
        <authorList>
            <person name="Zenner C."/>
            <person name="Hitch T.C.A."/>
            <person name="Clavel T."/>
        </authorList>
    </citation>
    <scope>NUCLEOTIDE SEQUENCE [LARGE SCALE GENOMIC DNA]</scope>
    <source>
        <strain evidence="2 3">DSM 109015</strain>
    </source>
</reference>
<comment type="function">
    <text evidence="1">Broad specificity carboxypetidase that releases amino acids sequentially from the C-terminus, including neutral, aromatic, polar and basic residues.</text>
</comment>
<keyword evidence="3" id="KW-1185">Reference proteome</keyword>
<dbReference type="PRINTS" id="PR00998">
    <property type="entry name" value="CRBOXYPTASET"/>
</dbReference>
<keyword evidence="1" id="KW-0482">Metalloprotease</keyword>
<dbReference type="EMBL" id="JADCKC010000002">
    <property type="protein sequence ID" value="MBE5037500.1"/>
    <property type="molecule type" value="Genomic_DNA"/>
</dbReference>
<dbReference type="PANTHER" id="PTHR34217:SF1">
    <property type="entry name" value="CARBOXYPEPTIDASE 1"/>
    <property type="match status" value="1"/>
</dbReference>
<comment type="caution">
    <text evidence="2">The sequence shown here is derived from an EMBL/GenBank/DDBJ whole genome shotgun (WGS) entry which is preliminary data.</text>
</comment>
<evidence type="ECO:0000313" key="2">
    <source>
        <dbReference type="EMBL" id="MBE5037500.1"/>
    </source>
</evidence>
<organism evidence="2 3">
    <name type="scientific">Gemmiger gallinarum</name>
    <dbReference type="NCBI Taxonomy" id="2779354"/>
    <lineage>
        <taxon>Bacteria</taxon>
        <taxon>Bacillati</taxon>
        <taxon>Bacillota</taxon>
        <taxon>Clostridia</taxon>
        <taxon>Eubacteriales</taxon>
        <taxon>Gemmiger</taxon>
    </lineage>
</organism>
<dbReference type="GO" id="GO:0004180">
    <property type="term" value="F:carboxypeptidase activity"/>
    <property type="evidence" value="ECO:0007669"/>
    <property type="project" value="UniProtKB-KW"/>
</dbReference>
<accession>A0ABR9R351</accession>
<sequence>MKEHIAELRTLERNLYAYNYALGLMTYDEATAAPAESAEGRAEAAEVLSRAQFNTLVQPSTDALLDAAEAEADTEQEKAEVRELRISLDRIRPIPADEYAAFTRLTQESVSVWGKAKRSNDFSLFAPYLEKLIAARRRQASQIAPDRDPYEVLLDQFERGLTIERCDAFFAQLRAAIVPLLQAIADHGTPVRTDFLDQDWPIEGQRVLANKIMSLWGLDPAHCSLAESEHPFTNGFNSKDVRITTHYMPRDMLSSLYSVAHEGGHALYELNVDPSLNYTVLAGGSTMGLHESQSRLFENMVGRSRGFIHLIWPTLRTLFPAQLSGVSEEELYRAASRAEPSLIRTEADELTYGLHIMVRYELEKALFHGELSVSELPAAWNAKYKEYLGVDVPDDAHGVLQDIHWSWGEFGYFPSYALGSAYAAQAMASLAAEMDLDAMLAKGDLTPLKTALTNRLWQYGCMKEPAWLIENLCGGTFDPKYYIEYLTKKYSELYSL</sequence>
<dbReference type="Proteomes" id="UP000768567">
    <property type="component" value="Unassembled WGS sequence"/>
</dbReference>
<dbReference type="EC" id="3.4.17.19" evidence="1"/>
<dbReference type="PROSITE" id="PS52034">
    <property type="entry name" value="PEPTIDASE_M32"/>
    <property type="match status" value="1"/>
</dbReference>
<dbReference type="CDD" id="cd06460">
    <property type="entry name" value="M32_Taq"/>
    <property type="match status" value="1"/>
</dbReference>
<keyword evidence="1 2" id="KW-0121">Carboxypeptidase</keyword>
<evidence type="ECO:0000256" key="1">
    <source>
        <dbReference type="PIRNR" id="PIRNR006615"/>
    </source>
</evidence>
<evidence type="ECO:0000313" key="3">
    <source>
        <dbReference type="Proteomes" id="UP000768567"/>
    </source>
</evidence>
<dbReference type="Pfam" id="PF02074">
    <property type="entry name" value="Peptidase_M32"/>
    <property type="match status" value="1"/>
</dbReference>
<dbReference type="PANTHER" id="PTHR34217">
    <property type="entry name" value="METAL-DEPENDENT CARBOXYPEPTIDASE"/>
    <property type="match status" value="1"/>
</dbReference>
<proteinExistence type="inferred from homology"/>
<name>A0ABR9R351_9FIRM</name>
<dbReference type="SUPFAM" id="SSF55486">
    <property type="entry name" value="Metalloproteases ('zincins'), catalytic domain"/>
    <property type="match status" value="1"/>
</dbReference>
<comment type="similarity">
    <text evidence="1">Belongs to the peptidase M32 family.</text>
</comment>
<dbReference type="Gene3D" id="1.10.1370.30">
    <property type="match status" value="1"/>
</dbReference>
<dbReference type="InterPro" id="IPR001333">
    <property type="entry name" value="Peptidase_M32_Taq"/>
</dbReference>
<keyword evidence="1" id="KW-0378">Hydrolase</keyword>
<gene>
    <name evidence="2" type="ORF">INF35_06865</name>
</gene>
<comment type="catalytic activity">
    <reaction evidence="1">
        <text>Release of a C-terminal amino acid with broad specificity, except for -Pro.</text>
        <dbReference type="EC" id="3.4.17.19"/>
    </reaction>
</comment>
<dbReference type="PIRSF" id="PIRSF006615">
    <property type="entry name" value="Zn_crbxpep_Taq"/>
    <property type="match status" value="1"/>
</dbReference>
<keyword evidence="1" id="KW-0645">Protease</keyword>
<dbReference type="RefSeq" id="WP_193500892.1">
    <property type="nucleotide sequence ID" value="NZ_JADCKC010000002.1"/>
</dbReference>